<keyword evidence="4" id="KW-1185">Reference proteome</keyword>
<feature type="non-terminal residue" evidence="3">
    <location>
        <position position="867"/>
    </location>
</feature>
<dbReference type="AlphaFoldDB" id="A0A1S8WKC7"/>
<dbReference type="InterPro" id="IPR003961">
    <property type="entry name" value="FN3_dom"/>
</dbReference>
<feature type="domain" description="Fibronectin type-III" evidence="2">
    <location>
        <begin position="406"/>
        <end position="513"/>
    </location>
</feature>
<sequence length="867" mass="98055">MVWNVQLEDQEGGSWNQCLVTDLRMDTPSAETKEPRKSSTNSREPMARQADQAVTTEPKGQRSRVFCGFKLELASIVSGGRRENMKIDIVRLDECLDVCQWPRAQTVQCNETCKRVRAPHYYARHGGFVPKWKNLNDKTLFHSHTPDYIKTAERVNILNSEQTCLDTCTFARDLYTRLDQFNRGLLTPHCPRPESWPPVCGPHCRTDADCLSKGLHKCCPTTVCAAPSNAPANNSWTQICTPGILTSSGVPFVPARPSVKQLDSVIANTSSSHPTQETHQLELDWLNYYNITHAKPNGWGPNLYPAVFLIQLRLFHDPSASITFEDPNHPDARGSNVIDPTLFADRLFDEWRSLVWTTKLGAVLSDLRPGTWYQFRLLAISSAGHGGWGEPSRPIKILTRPIPPSSPRNLTEARSRISESVVDVTIQWQPPLAGNLPLKKYQITWRRYYGFNGGDRGSFTEYEANVPGDKTVYQIENLEPATSYKIEVKAVSVFEGKELPSHPVSLYITTLPIPDRTVARDNIQLLSPNETCRCDLSPFQPIKIGEAFYEEKQLKALLTLRAENGQIQRNKQYTVEWGPRVCIETRYSQGQPAYLNHKKITYGNEVVQLELTHLLFQCHYKVTVSEYSTKQPTTQQRPRFWQACFCTPPCHTVTVRTGPAPFNCTNTASFGSIEPMKLTYKLLDPKDPIPKANDFYILQMEQTGLELAPRLTSASSTHYDAMVNWKLSGESTHNAFEKPRRFRALPNHREQNTDPGVRGIRVTWGPRVYEPVAEESYHNGLKPYLDPERAQSKVVDPPYPTPTPAKHPVHSPCPADQRRYRRTSINHLLLYSKTFAAPGTKCVNEMQVLKPLGSSLSAVRHSIARSH</sequence>
<evidence type="ECO:0000313" key="3">
    <source>
        <dbReference type="EMBL" id="OON14896.1"/>
    </source>
</evidence>
<feature type="domain" description="Fibronectin type-III" evidence="2">
    <location>
        <begin position="306"/>
        <end position="402"/>
    </location>
</feature>
<evidence type="ECO:0000256" key="1">
    <source>
        <dbReference type="SAM" id="MobiDB-lite"/>
    </source>
</evidence>
<evidence type="ECO:0000259" key="2">
    <source>
        <dbReference type="PROSITE" id="PS50853"/>
    </source>
</evidence>
<dbReference type="SUPFAM" id="SSF49265">
    <property type="entry name" value="Fibronectin type III"/>
    <property type="match status" value="1"/>
</dbReference>
<feature type="region of interest" description="Disordered" evidence="1">
    <location>
        <begin position="24"/>
        <end position="59"/>
    </location>
</feature>
<dbReference type="CDD" id="cd00063">
    <property type="entry name" value="FN3"/>
    <property type="match status" value="2"/>
</dbReference>
<reference evidence="3 4" key="1">
    <citation type="submission" date="2015-03" db="EMBL/GenBank/DDBJ databases">
        <title>Draft genome of the nematode, Opisthorchis viverrini.</title>
        <authorList>
            <person name="Mitreva M."/>
        </authorList>
    </citation>
    <scope>NUCLEOTIDE SEQUENCE [LARGE SCALE GENOMIC DNA]</scope>
    <source>
        <strain evidence="3">Khon Kaen</strain>
    </source>
</reference>
<gene>
    <name evidence="3" type="ORF">X801_09308</name>
</gene>
<dbReference type="EMBL" id="KV906346">
    <property type="protein sequence ID" value="OON14896.1"/>
    <property type="molecule type" value="Genomic_DNA"/>
</dbReference>
<dbReference type="InterPro" id="IPR036116">
    <property type="entry name" value="FN3_sf"/>
</dbReference>
<dbReference type="InterPro" id="IPR013783">
    <property type="entry name" value="Ig-like_fold"/>
</dbReference>
<dbReference type="Pfam" id="PF00041">
    <property type="entry name" value="fn3"/>
    <property type="match status" value="1"/>
</dbReference>
<dbReference type="InterPro" id="IPR042447">
    <property type="entry name" value="Anosmin-1"/>
</dbReference>
<dbReference type="Proteomes" id="UP000243686">
    <property type="component" value="Unassembled WGS sequence"/>
</dbReference>
<dbReference type="SMART" id="SM00060">
    <property type="entry name" value="FN3"/>
    <property type="match status" value="2"/>
</dbReference>
<dbReference type="PANTHER" id="PTHR14131:SF5">
    <property type="entry name" value="ANOSMIN-1"/>
    <property type="match status" value="1"/>
</dbReference>
<dbReference type="GO" id="GO:0030182">
    <property type="term" value="P:neuron differentiation"/>
    <property type="evidence" value="ECO:0007669"/>
    <property type="project" value="TreeGrafter"/>
</dbReference>
<protein>
    <submittedName>
        <fullName evidence="3">Fibronectin type III domain protein</fullName>
    </submittedName>
</protein>
<evidence type="ECO:0000313" key="4">
    <source>
        <dbReference type="Proteomes" id="UP000243686"/>
    </source>
</evidence>
<organism evidence="3 4">
    <name type="scientific">Opisthorchis viverrini</name>
    <name type="common">Southeast Asian liver fluke</name>
    <dbReference type="NCBI Taxonomy" id="6198"/>
    <lineage>
        <taxon>Eukaryota</taxon>
        <taxon>Metazoa</taxon>
        <taxon>Spiralia</taxon>
        <taxon>Lophotrochozoa</taxon>
        <taxon>Platyhelminthes</taxon>
        <taxon>Trematoda</taxon>
        <taxon>Digenea</taxon>
        <taxon>Opisthorchiida</taxon>
        <taxon>Opisthorchiata</taxon>
        <taxon>Opisthorchiidae</taxon>
        <taxon>Opisthorchis</taxon>
    </lineage>
</organism>
<dbReference type="Gene3D" id="2.60.40.10">
    <property type="entry name" value="Immunoglobulins"/>
    <property type="match status" value="2"/>
</dbReference>
<dbReference type="PROSITE" id="PS50853">
    <property type="entry name" value="FN3"/>
    <property type="match status" value="2"/>
</dbReference>
<name>A0A1S8WKC7_OPIVI</name>
<accession>A0A1S8WKC7</accession>
<proteinExistence type="predicted"/>
<dbReference type="GO" id="GO:0009986">
    <property type="term" value="C:cell surface"/>
    <property type="evidence" value="ECO:0007669"/>
    <property type="project" value="TreeGrafter"/>
</dbReference>
<dbReference type="PANTHER" id="PTHR14131">
    <property type="entry name" value="ANOSMIN"/>
    <property type="match status" value="1"/>
</dbReference>